<organism evidence="1 2">
    <name type="scientific">Gibberella intermedia</name>
    <name type="common">Bulb rot disease fungus</name>
    <name type="synonym">Fusarium proliferatum</name>
    <dbReference type="NCBI Taxonomy" id="948311"/>
    <lineage>
        <taxon>Eukaryota</taxon>
        <taxon>Fungi</taxon>
        <taxon>Dikarya</taxon>
        <taxon>Ascomycota</taxon>
        <taxon>Pezizomycotina</taxon>
        <taxon>Sordariomycetes</taxon>
        <taxon>Hypocreomycetidae</taxon>
        <taxon>Hypocreales</taxon>
        <taxon>Nectriaceae</taxon>
        <taxon>Fusarium</taxon>
        <taxon>Fusarium fujikuroi species complex</taxon>
    </lineage>
</organism>
<comment type="caution">
    <text evidence="1">The sequence shown here is derived from an EMBL/GenBank/DDBJ whole genome shotgun (WGS) entry which is preliminary data.</text>
</comment>
<dbReference type="Proteomes" id="UP000251714">
    <property type="component" value="Unassembled WGS sequence"/>
</dbReference>
<proteinExistence type="predicted"/>
<accession>A0A365NKE1</accession>
<reference evidence="1 2" key="1">
    <citation type="submission" date="2017-12" db="EMBL/GenBank/DDBJ databases">
        <title>Genome sequence of the mycotoxigenic crop pathogen Fusarium proliferatum, strain ITEM 2341 from Date Palm.</title>
        <authorList>
            <person name="Almiman B.F."/>
            <person name="Shittu T.A."/>
            <person name="Muthumeenakshi S."/>
            <person name="Baroncelli R."/>
            <person name="Sreenivasaprasada S."/>
        </authorList>
    </citation>
    <scope>NUCLEOTIDE SEQUENCE [LARGE SCALE GENOMIC DNA]</scope>
    <source>
        <strain evidence="1 2">ITEM 2341</strain>
    </source>
</reference>
<name>A0A365NKE1_GIBIN</name>
<protein>
    <submittedName>
        <fullName evidence="1">Uncharacterized protein</fullName>
    </submittedName>
</protein>
<evidence type="ECO:0000313" key="1">
    <source>
        <dbReference type="EMBL" id="RBA21275.1"/>
    </source>
</evidence>
<sequence>MPGIFENVRCDGCQAMIEDSETSAVLFYCADYPIGNWGHEILGRSSRPTITQNTRCTFLHRLCFNVIQIMPNGQQRSQAEINCFRRAIGFRKLDLMRIFQEGLHIPGLHSVSMMAVVRAERCVFHQSRILRMVTGVQELFDIVQSYCPDAYFWNMVQLMGLKGFASTGNPVIEDLSRIEKWKRLQPLPVCGRHLKDPGCLRISLDSDGICEIERLGSHPHPPNHDPQVKLRKYVLANEKDLATVKAYF</sequence>
<gene>
    <name evidence="1" type="ORF">FPRO05_07589</name>
</gene>
<dbReference type="EMBL" id="PKMI01000002">
    <property type="protein sequence ID" value="RBA21275.1"/>
    <property type="molecule type" value="Genomic_DNA"/>
</dbReference>
<evidence type="ECO:0000313" key="2">
    <source>
        <dbReference type="Proteomes" id="UP000251714"/>
    </source>
</evidence>
<dbReference type="AlphaFoldDB" id="A0A365NKE1"/>